<feature type="active site" description="Proton acceptor" evidence="4">
    <location>
        <position position="299"/>
    </location>
</feature>
<dbReference type="GO" id="GO:0032259">
    <property type="term" value="P:methylation"/>
    <property type="evidence" value="ECO:0007669"/>
    <property type="project" value="UniProtKB-KW"/>
</dbReference>
<keyword evidence="2" id="KW-0808">Transferase</keyword>
<dbReference type="SUPFAM" id="SSF53335">
    <property type="entry name" value="S-adenosyl-L-methionine-dependent methyltransferases"/>
    <property type="match status" value="1"/>
</dbReference>
<dbReference type="SUPFAM" id="SSF46785">
    <property type="entry name" value="Winged helix' DNA-binding domain"/>
    <property type="match status" value="1"/>
</dbReference>
<dbReference type="InterPro" id="IPR012967">
    <property type="entry name" value="COMT_dimerisation"/>
</dbReference>
<dbReference type="GO" id="GO:0008171">
    <property type="term" value="F:O-methyltransferase activity"/>
    <property type="evidence" value="ECO:0007669"/>
    <property type="project" value="InterPro"/>
</dbReference>
<evidence type="ECO:0000259" key="7">
    <source>
        <dbReference type="Pfam" id="PF08100"/>
    </source>
</evidence>
<organism evidence="8 9">
    <name type="scientific">Ceratodon purpureus</name>
    <name type="common">Fire moss</name>
    <name type="synonym">Dicranum purpureum</name>
    <dbReference type="NCBI Taxonomy" id="3225"/>
    <lineage>
        <taxon>Eukaryota</taxon>
        <taxon>Viridiplantae</taxon>
        <taxon>Streptophyta</taxon>
        <taxon>Embryophyta</taxon>
        <taxon>Bryophyta</taxon>
        <taxon>Bryophytina</taxon>
        <taxon>Bryopsida</taxon>
        <taxon>Dicranidae</taxon>
        <taxon>Pseudoditrichales</taxon>
        <taxon>Ditrichaceae</taxon>
        <taxon>Ceratodon</taxon>
    </lineage>
</organism>
<dbReference type="InterPro" id="IPR036388">
    <property type="entry name" value="WH-like_DNA-bd_sf"/>
</dbReference>
<feature type="domain" description="O-methyltransferase dimerisation" evidence="7">
    <location>
        <begin position="57"/>
        <end position="144"/>
    </location>
</feature>
<comment type="caution">
    <text evidence="8">The sequence shown here is derived from an EMBL/GenBank/DDBJ whole genome shotgun (WGS) entry which is preliminary data.</text>
</comment>
<dbReference type="InterPro" id="IPR029063">
    <property type="entry name" value="SAM-dependent_MTases_sf"/>
</dbReference>
<dbReference type="Gene3D" id="3.40.50.150">
    <property type="entry name" value="Vaccinia Virus protein VP39"/>
    <property type="match status" value="1"/>
</dbReference>
<dbReference type="Gene3D" id="1.10.10.10">
    <property type="entry name" value="Winged helix-like DNA-binding domain superfamily/Winged helix DNA-binding domain"/>
    <property type="match status" value="1"/>
</dbReference>
<protein>
    <submittedName>
        <fullName evidence="8">Uncharacterized protein</fullName>
    </submittedName>
</protein>
<dbReference type="Pfam" id="PF08100">
    <property type="entry name" value="Dimerisation"/>
    <property type="match status" value="1"/>
</dbReference>
<evidence type="ECO:0000313" key="8">
    <source>
        <dbReference type="EMBL" id="KAG0564542.1"/>
    </source>
</evidence>
<dbReference type="Proteomes" id="UP000822688">
    <property type="component" value="Chromosome 8"/>
</dbReference>
<reference evidence="8" key="1">
    <citation type="submission" date="2020-06" db="EMBL/GenBank/DDBJ databases">
        <title>WGS assembly of Ceratodon purpureus strain R40.</title>
        <authorList>
            <person name="Carey S.B."/>
            <person name="Jenkins J."/>
            <person name="Shu S."/>
            <person name="Lovell J.T."/>
            <person name="Sreedasyam A."/>
            <person name="Maumus F."/>
            <person name="Tiley G.P."/>
            <person name="Fernandez-Pozo N."/>
            <person name="Barry K."/>
            <person name="Chen C."/>
            <person name="Wang M."/>
            <person name="Lipzen A."/>
            <person name="Daum C."/>
            <person name="Saski C.A."/>
            <person name="Payton A.C."/>
            <person name="Mcbreen J.C."/>
            <person name="Conrad R.E."/>
            <person name="Kollar L.M."/>
            <person name="Olsson S."/>
            <person name="Huttunen S."/>
            <person name="Landis J.B."/>
            <person name="Wickett N.J."/>
            <person name="Johnson M.G."/>
            <person name="Rensing S.A."/>
            <person name="Grimwood J."/>
            <person name="Schmutz J."/>
            <person name="Mcdaniel S.F."/>
        </authorList>
    </citation>
    <scope>NUCLEOTIDE SEQUENCE</scope>
    <source>
        <strain evidence="8">R40</strain>
    </source>
</reference>
<dbReference type="Pfam" id="PF00891">
    <property type="entry name" value="Methyltransf_2"/>
    <property type="match status" value="1"/>
</dbReference>
<evidence type="ECO:0000256" key="3">
    <source>
        <dbReference type="ARBA" id="ARBA00022691"/>
    </source>
</evidence>
<dbReference type="InterPro" id="IPR036390">
    <property type="entry name" value="WH_DNA-bd_sf"/>
</dbReference>
<evidence type="ECO:0000259" key="6">
    <source>
        <dbReference type="Pfam" id="PF00891"/>
    </source>
</evidence>
<evidence type="ECO:0000256" key="1">
    <source>
        <dbReference type="ARBA" id="ARBA00022603"/>
    </source>
</evidence>
<dbReference type="InterPro" id="IPR001077">
    <property type="entry name" value="COMT_C"/>
</dbReference>
<feature type="domain" description="O-methyltransferase C-terminal" evidence="6">
    <location>
        <begin position="170"/>
        <end position="378"/>
    </location>
</feature>
<keyword evidence="3" id="KW-0949">S-adenosyl-L-methionine</keyword>
<dbReference type="PROSITE" id="PS51683">
    <property type="entry name" value="SAM_OMT_II"/>
    <property type="match status" value="1"/>
</dbReference>
<sequence>MASTTMNGAGRALSSTVTHTKAAEETARAPEVNEEAMQDMHAKLAMMLMSACWTPAAALRVVVELNIPHILATQAPAPKYVMTSEEILKHVAGASKPNARNLERTMRLLTCKSVFSEVVECSAKGEMQMVVRRYGLTPLSRVLVPEHSTGSVANFVKFATVGPVYGKALEHLSESVLLGEDAFELAYGMNEFEYMHSHPEHLSLFQAAMTDHANQMLPLLLAKYQGFKTVRKLMDVGGGEGTILARILARHPHVQGVNFDLPEVVATAPRHRGVEHMGGNMFHKIPSGCDAIFMKSIMHDWNDEDCLKILQNCYKALPVGGKVIIVDAIVPLETPKDSEALENVGIFASDFVMQVHCPDGRERHQNEFQHLVLAAGFSHFQVVVQLDYMFVMEGIKQ</sequence>
<dbReference type="CDD" id="cd02440">
    <property type="entry name" value="AdoMet_MTases"/>
    <property type="match status" value="1"/>
</dbReference>
<evidence type="ECO:0000256" key="2">
    <source>
        <dbReference type="ARBA" id="ARBA00022679"/>
    </source>
</evidence>
<proteinExistence type="predicted"/>
<dbReference type="PANTHER" id="PTHR11746">
    <property type="entry name" value="O-METHYLTRANSFERASE"/>
    <property type="match status" value="1"/>
</dbReference>
<gene>
    <name evidence="8" type="ORF">KC19_8G119100</name>
</gene>
<dbReference type="GO" id="GO:0046983">
    <property type="term" value="F:protein dimerization activity"/>
    <property type="evidence" value="ECO:0007669"/>
    <property type="project" value="InterPro"/>
</dbReference>
<evidence type="ECO:0000256" key="5">
    <source>
        <dbReference type="SAM" id="MobiDB-lite"/>
    </source>
</evidence>
<evidence type="ECO:0000313" key="9">
    <source>
        <dbReference type="Proteomes" id="UP000822688"/>
    </source>
</evidence>
<evidence type="ECO:0000256" key="4">
    <source>
        <dbReference type="PIRSR" id="PIRSR005739-1"/>
    </source>
</evidence>
<feature type="region of interest" description="Disordered" evidence="5">
    <location>
        <begin position="1"/>
        <end position="34"/>
    </location>
</feature>
<keyword evidence="1" id="KW-0489">Methyltransferase</keyword>
<feature type="compositionally biased region" description="Polar residues" evidence="5">
    <location>
        <begin position="1"/>
        <end position="19"/>
    </location>
</feature>
<name>A0A8T0H612_CERPU</name>
<accession>A0A8T0H612</accession>
<dbReference type="PIRSF" id="PIRSF005739">
    <property type="entry name" value="O-mtase"/>
    <property type="match status" value="1"/>
</dbReference>
<dbReference type="EMBL" id="CM026429">
    <property type="protein sequence ID" value="KAG0564542.1"/>
    <property type="molecule type" value="Genomic_DNA"/>
</dbReference>
<dbReference type="InterPro" id="IPR016461">
    <property type="entry name" value="COMT-like"/>
</dbReference>
<dbReference type="AlphaFoldDB" id="A0A8T0H612"/>
<keyword evidence="9" id="KW-1185">Reference proteome</keyword>